<accession>A0A391NLK4</accession>
<reference evidence="2" key="1">
    <citation type="submission" date="2016-10" db="EMBL/GenBank/DDBJ databases">
        <authorList>
            <person name="Tanifuji G."/>
            <person name="Kume K."/>
            <person name="Nakayama T."/>
            <person name="Takabayashi S."/>
            <person name="Hashimoto T."/>
        </authorList>
    </citation>
    <scope>NUCLEOTIDE SEQUENCE</scope>
    <source>
        <strain evidence="2">NY0173</strain>
    </source>
</reference>
<evidence type="ECO:0000313" key="2">
    <source>
        <dbReference type="EMBL" id="GCA62070.1"/>
    </source>
</evidence>
<organism evidence="2 3">
    <name type="scientific">Kipferlia bialata</name>
    <dbReference type="NCBI Taxonomy" id="797122"/>
    <lineage>
        <taxon>Eukaryota</taxon>
        <taxon>Metamonada</taxon>
        <taxon>Carpediemonas-like organisms</taxon>
        <taxon>Kipferlia</taxon>
    </lineage>
</organism>
<sequence>MEDVLLELPEDTCYQSTQATFVLENCIYRVEKSKTDGEPCCLKTYRFDPDAPEYGWVELDTPTPDLQSKNLNTASALAVLPGIGGRAYAVTYKEGNILSFSPASGWIEEKCQVTRTSVPVGQSRFSILSDISCVGVGQYLFISQELKGNRAIPVSWLAYDTISGDITPLQVDSGETCVCGKGMFTAALALRSTRPHALHFVDTSFVYPQEGRRWAVSRPL</sequence>
<name>A0A391NLK4_9EUKA</name>
<protein>
    <submittedName>
        <fullName evidence="2">Uncharacterized protein</fullName>
    </submittedName>
</protein>
<keyword evidence="3" id="KW-1185">Reference proteome</keyword>
<dbReference type="Proteomes" id="UP000265618">
    <property type="component" value="Unassembled WGS sequence"/>
</dbReference>
<reference evidence="2 3" key="2">
    <citation type="journal article" date="2018" name="PLoS ONE">
        <title>The draft genome of Kipferlia bialata reveals reductive genome evolution in fornicate parasites.</title>
        <authorList>
            <person name="Tanifuji G."/>
            <person name="Takabayashi S."/>
            <person name="Kume K."/>
            <person name="Takagi M."/>
            <person name="Nakayama T."/>
            <person name="Kamikawa R."/>
            <person name="Inagaki Y."/>
            <person name="Hashimoto T."/>
        </authorList>
    </citation>
    <scope>NUCLEOTIDE SEQUENCE [LARGE SCALE GENOMIC DNA]</scope>
    <source>
        <strain evidence="2">NY0173</strain>
    </source>
</reference>
<dbReference type="EMBL" id="BDIP01000129">
    <property type="protein sequence ID" value="GCA62069.1"/>
    <property type="molecule type" value="Genomic_DNA"/>
</dbReference>
<proteinExistence type="predicted"/>
<evidence type="ECO:0000313" key="1">
    <source>
        <dbReference type="EMBL" id="GCA62069.1"/>
    </source>
</evidence>
<gene>
    <name evidence="1" type="ORF">KIPB_001001</name>
    <name evidence="2" type="ORF">KIPB_001006</name>
</gene>
<evidence type="ECO:0000313" key="3">
    <source>
        <dbReference type="Proteomes" id="UP000265618"/>
    </source>
</evidence>
<dbReference type="EMBL" id="BDIP01000129">
    <property type="protein sequence ID" value="GCA62070.1"/>
    <property type="molecule type" value="Genomic_DNA"/>
</dbReference>
<comment type="caution">
    <text evidence="2">The sequence shown here is derived from an EMBL/GenBank/DDBJ whole genome shotgun (WGS) entry which is preliminary data.</text>
</comment>
<dbReference type="AlphaFoldDB" id="A0A391NLK4"/>